<dbReference type="Pfam" id="PF13432">
    <property type="entry name" value="TPR_16"/>
    <property type="match status" value="1"/>
</dbReference>
<dbReference type="Pfam" id="PF13424">
    <property type="entry name" value="TPR_12"/>
    <property type="match status" value="1"/>
</dbReference>
<dbReference type="InterPro" id="IPR041656">
    <property type="entry name" value="TPR_5"/>
</dbReference>
<dbReference type="SUPFAM" id="SSF81901">
    <property type="entry name" value="HCP-like"/>
    <property type="match status" value="1"/>
</dbReference>
<evidence type="ECO:0000313" key="3">
    <source>
        <dbReference type="Proteomes" id="UP000675781"/>
    </source>
</evidence>
<feature type="domain" description="Tetratrico peptide repeat group 5" evidence="1">
    <location>
        <begin position="363"/>
        <end position="392"/>
    </location>
</feature>
<dbReference type="Gene3D" id="1.25.40.10">
    <property type="entry name" value="Tetratricopeptide repeat domain"/>
    <property type="match status" value="4"/>
</dbReference>
<dbReference type="Proteomes" id="UP000675781">
    <property type="component" value="Unassembled WGS sequence"/>
</dbReference>
<evidence type="ECO:0000259" key="1">
    <source>
        <dbReference type="Pfam" id="PF12688"/>
    </source>
</evidence>
<dbReference type="PANTHER" id="PTHR12558:SF13">
    <property type="entry name" value="CELL DIVISION CYCLE PROTEIN 27 HOMOLOG"/>
    <property type="match status" value="1"/>
</dbReference>
<dbReference type="Pfam" id="PF13181">
    <property type="entry name" value="TPR_8"/>
    <property type="match status" value="2"/>
</dbReference>
<keyword evidence="3" id="KW-1185">Reference proteome</keyword>
<organism evidence="2 3">
    <name type="scientific">Actinospica durhamensis</name>
    <dbReference type="NCBI Taxonomy" id="1508375"/>
    <lineage>
        <taxon>Bacteria</taxon>
        <taxon>Bacillati</taxon>
        <taxon>Actinomycetota</taxon>
        <taxon>Actinomycetes</taxon>
        <taxon>Catenulisporales</taxon>
        <taxon>Actinospicaceae</taxon>
        <taxon>Actinospica</taxon>
    </lineage>
</organism>
<name>A0A941IT52_9ACTN</name>
<reference evidence="2" key="1">
    <citation type="submission" date="2021-04" db="EMBL/GenBank/DDBJ databases">
        <title>Genome based classification of Actinospica acidithermotolerans sp. nov., an actinobacterium isolated from an Indonesian hot spring.</title>
        <authorList>
            <person name="Kusuma A.B."/>
            <person name="Putra K.E."/>
            <person name="Nafisah S."/>
            <person name="Loh J."/>
            <person name="Nouioui I."/>
            <person name="Goodfellow M."/>
        </authorList>
    </citation>
    <scope>NUCLEOTIDE SEQUENCE</scope>
    <source>
        <strain evidence="2">CSCA 57</strain>
    </source>
</reference>
<protein>
    <submittedName>
        <fullName evidence="2">Tetratricopeptide repeat protein</fullName>
    </submittedName>
</protein>
<sequence>MAEFRRAIATGDLKFAPFSTYALGRVLLQLDRRDEAMAALREAAYSRRSDLVARAAYLLGRQLGLAGDFAGACTEYRRVLDYGDPWYSPRAALQLGSCLYMLGDMQGAQEAFRQAVADCDRSRTADASVLQSAFLSLGIVVQGDGDRDEARSCYEQAMAGPDAKLRGDAATRLAALVEAAGTPEALDAAQALLRSAIEDGHDRALLVLADLLGRHARWHEAEPFFRRALDAGVVGARALLGELLIRLDRLPEAEDCLRQAQAEDDDQSASVCLAMLLMRKSCRAEDLEVIRTWAIETPSYREHMLPTDGELARIVQAMCAGQCFGSLQDLLHPLEPSADLEEAERLLRRATAAGVQAGPRLLAGLLDSTGRDEEAEALYRTALAAGDERAREGLLKLLMMREMPAVLDQGSTSPEIDELLTACARSANPMVLFSVGSAYGLLGREEEASECFRAAAAAGNSTARAYMLLESLDERRREDAELLLRSLAVDGEATDFDALEGMLGMVAEGDEGRELLARLRRVRVSRGRDSDVQAFLDLLFSIT</sequence>
<dbReference type="InterPro" id="IPR019734">
    <property type="entry name" value="TPR_rpt"/>
</dbReference>
<gene>
    <name evidence="2" type="ORF">KDL01_38895</name>
</gene>
<dbReference type="InterPro" id="IPR011990">
    <property type="entry name" value="TPR-like_helical_dom_sf"/>
</dbReference>
<dbReference type="SMART" id="SM00028">
    <property type="entry name" value="TPR"/>
    <property type="match status" value="5"/>
</dbReference>
<dbReference type="EMBL" id="JAGSOG010000414">
    <property type="protein sequence ID" value="MBR7839294.1"/>
    <property type="molecule type" value="Genomic_DNA"/>
</dbReference>
<proteinExistence type="predicted"/>
<dbReference type="AlphaFoldDB" id="A0A941IT52"/>
<dbReference type="Pfam" id="PF12688">
    <property type="entry name" value="TPR_5"/>
    <property type="match status" value="1"/>
</dbReference>
<dbReference type="RefSeq" id="WP_212533732.1">
    <property type="nucleotide sequence ID" value="NZ_JAGSOG010000414.1"/>
</dbReference>
<dbReference type="SUPFAM" id="SSF48452">
    <property type="entry name" value="TPR-like"/>
    <property type="match status" value="1"/>
</dbReference>
<dbReference type="PANTHER" id="PTHR12558">
    <property type="entry name" value="CELL DIVISION CYCLE 16,23,27"/>
    <property type="match status" value="1"/>
</dbReference>
<evidence type="ECO:0000313" key="2">
    <source>
        <dbReference type="EMBL" id="MBR7839294.1"/>
    </source>
</evidence>
<comment type="caution">
    <text evidence="2">The sequence shown here is derived from an EMBL/GenBank/DDBJ whole genome shotgun (WGS) entry which is preliminary data.</text>
</comment>
<accession>A0A941IT52</accession>